<keyword evidence="3 5" id="KW-0479">Metal-binding</keyword>
<protein>
    <recommendedName>
        <fullName evidence="5">Ribonuclease VapC</fullName>
        <shortName evidence="5">RNase VapC</shortName>
        <ecNumber evidence="5">3.1.-.-</ecNumber>
    </recommendedName>
    <alternativeName>
        <fullName evidence="5">Toxin VapC</fullName>
    </alternativeName>
</protein>
<keyword evidence="5" id="KW-0460">Magnesium</keyword>
<name>I0IAF1_PHYMF</name>
<dbReference type="eggNOG" id="COG5611">
    <property type="taxonomic scope" value="Bacteria"/>
</dbReference>
<dbReference type="EMBL" id="AP012338">
    <property type="protein sequence ID" value="BAM02239.1"/>
    <property type="molecule type" value="Genomic_DNA"/>
</dbReference>
<feature type="binding site" evidence="5">
    <location>
        <position position="19"/>
    </location>
    <ligand>
        <name>Mg(2+)</name>
        <dbReference type="ChEBI" id="CHEBI:18420"/>
    </ligand>
</feature>
<dbReference type="GO" id="GO:0004540">
    <property type="term" value="F:RNA nuclease activity"/>
    <property type="evidence" value="ECO:0007669"/>
    <property type="project" value="InterPro"/>
</dbReference>
<keyword evidence="8" id="KW-1185">Reference proteome</keyword>
<dbReference type="GO" id="GO:0000287">
    <property type="term" value="F:magnesium ion binding"/>
    <property type="evidence" value="ECO:0007669"/>
    <property type="project" value="UniProtKB-UniRule"/>
</dbReference>
<feature type="domain" description="PIN" evidence="6">
    <location>
        <begin position="18"/>
        <end position="139"/>
    </location>
</feature>
<dbReference type="GO" id="GO:0090729">
    <property type="term" value="F:toxin activity"/>
    <property type="evidence" value="ECO:0007669"/>
    <property type="project" value="UniProtKB-KW"/>
</dbReference>
<evidence type="ECO:0000259" key="6">
    <source>
        <dbReference type="Pfam" id="PF01850"/>
    </source>
</evidence>
<evidence type="ECO:0000313" key="8">
    <source>
        <dbReference type="Proteomes" id="UP000007881"/>
    </source>
</evidence>
<gene>
    <name evidence="5" type="primary">vapC</name>
    <name evidence="7" type="ordered locus">PSMK_00800</name>
</gene>
<keyword evidence="5" id="KW-0800">Toxin</keyword>
<evidence type="ECO:0000256" key="3">
    <source>
        <dbReference type="ARBA" id="ARBA00022723"/>
    </source>
</evidence>
<dbReference type="Proteomes" id="UP000007881">
    <property type="component" value="Chromosome"/>
</dbReference>
<dbReference type="Pfam" id="PF01850">
    <property type="entry name" value="PIN"/>
    <property type="match status" value="1"/>
</dbReference>
<dbReference type="InterPro" id="IPR029060">
    <property type="entry name" value="PIN-like_dom_sf"/>
</dbReference>
<dbReference type="HAMAP" id="MF_00265">
    <property type="entry name" value="VapC_Nob1"/>
    <property type="match status" value="1"/>
</dbReference>
<dbReference type="EC" id="3.1.-.-" evidence="5"/>
<dbReference type="KEGG" id="phm:PSMK_00800"/>
<dbReference type="AlphaFoldDB" id="I0IAF1"/>
<dbReference type="OrthoDB" id="32974at2"/>
<dbReference type="RefSeq" id="WP_014435459.1">
    <property type="nucleotide sequence ID" value="NC_017080.1"/>
</dbReference>
<organism evidence="7 8">
    <name type="scientific">Phycisphaera mikurensis (strain NBRC 102666 / KCTC 22515 / FYK2301M01)</name>
    <dbReference type="NCBI Taxonomy" id="1142394"/>
    <lineage>
        <taxon>Bacteria</taxon>
        <taxon>Pseudomonadati</taxon>
        <taxon>Planctomycetota</taxon>
        <taxon>Phycisphaerae</taxon>
        <taxon>Phycisphaerales</taxon>
        <taxon>Phycisphaeraceae</taxon>
        <taxon>Phycisphaera</taxon>
    </lineage>
</organism>
<dbReference type="SUPFAM" id="SSF88723">
    <property type="entry name" value="PIN domain-like"/>
    <property type="match status" value="1"/>
</dbReference>
<comment type="similarity">
    <text evidence="5">Belongs to the PINc/VapC protein family.</text>
</comment>
<evidence type="ECO:0000256" key="2">
    <source>
        <dbReference type="ARBA" id="ARBA00022722"/>
    </source>
</evidence>
<sequence length="148" mass="15825">MPPPRPEPGSPTAERWWIDTNVVVRLVTGDPPVMAEQAAAFLEESTRSGRPLRLDPLVVAEALYVLTSFYGLPRAGAVEALLAVVGLPGLRVEQRAAVLRALELHRATPKLHFVDAWLTARAEAAGDGMVTFDAGMAIAAGVPALRPR</sequence>
<feature type="binding site" evidence="5">
    <location>
        <position position="115"/>
    </location>
    <ligand>
        <name>Mg(2+)</name>
        <dbReference type="ChEBI" id="CHEBI:18420"/>
    </ligand>
</feature>
<evidence type="ECO:0000256" key="5">
    <source>
        <dbReference type="HAMAP-Rule" id="MF_00265"/>
    </source>
</evidence>
<keyword evidence="1 5" id="KW-1277">Toxin-antitoxin system</keyword>
<accession>I0IAF1</accession>
<dbReference type="InterPro" id="IPR002716">
    <property type="entry name" value="PIN_dom"/>
</dbReference>
<evidence type="ECO:0000256" key="1">
    <source>
        <dbReference type="ARBA" id="ARBA00022649"/>
    </source>
</evidence>
<evidence type="ECO:0000256" key="4">
    <source>
        <dbReference type="ARBA" id="ARBA00022801"/>
    </source>
</evidence>
<dbReference type="GO" id="GO:0016787">
    <property type="term" value="F:hydrolase activity"/>
    <property type="evidence" value="ECO:0007669"/>
    <property type="project" value="UniProtKB-KW"/>
</dbReference>
<keyword evidence="4 5" id="KW-0378">Hydrolase</keyword>
<proteinExistence type="inferred from homology"/>
<comment type="function">
    <text evidence="5">Toxic component of a toxin-antitoxin (TA) system. An RNase.</text>
</comment>
<evidence type="ECO:0000313" key="7">
    <source>
        <dbReference type="EMBL" id="BAM02239.1"/>
    </source>
</evidence>
<dbReference type="HOGENOM" id="CLU_121449_2_2_0"/>
<reference evidence="7 8" key="1">
    <citation type="submission" date="2012-02" db="EMBL/GenBank/DDBJ databases">
        <title>Complete genome sequence of Phycisphaera mikurensis NBRC 102666.</title>
        <authorList>
            <person name="Ankai A."/>
            <person name="Hosoyama A."/>
            <person name="Terui Y."/>
            <person name="Sekine M."/>
            <person name="Fukai R."/>
            <person name="Kato Y."/>
            <person name="Nakamura S."/>
            <person name="Yamada-Narita S."/>
            <person name="Kawakoshi A."/>
            <person name="Fukunaga Y."/>
            <person name="Yamazaki S."/>
            <person name="Fujita N."/>
        </authorList>
    </citation>
    <scope>NUCLEOTIDE SEQUENCE [LARGE SCALE GENOMIC DNA]</scope>
    <source>
        <strain evidence="8">NBRC 102666 / KCTC 22515 / FYK2301M01</strain>
    </source>
</reference>
<dbReference type="Gene3D" id="3.40.50.1010">
    <property type="entry name" value="5'-nuclease"/>
    <property type="match status" value="1"/>
</dbReference>
<keyword evidence="2 5" id="KW-0540">Nuclease</keyword>
<comment type="cofactor">
    <cofactor evidence="5">
        <name>Mg(2+)</name>
        <dbReference type="ChEBI" id="CHEBI:18420"/>
    </cofactor>
</comment>
<dbReference type="InterPro" id="IPR022907">
    <property type="entry name" value="VapC_family"/>
</dbReference>